<evidence type="ECO:0000313" key="4">
    <source>
        <dbReference type="Proteomes" id="UP000237194"/>
    </source>
</evidence>
<feature type="domain" description="DUF559" evidence="2">
    <location>
        <begin position="68"/>
        <end position="132"/>
    </location>
</feature>
<evidence type="ECO:0000256" key="1">
    <source>
        <dbReference type="SAM" id="Phobius"/>
    </source>
</evidence>
<gene>
    <name evidence="3" type="ORF">BGP80_10305</name>
</gene>
<accession>A0A2S3WBP3</accession>
<dbReference type="Proteomes" id="UP000237194">
    <property type="component" value="Unassembled WGS sequence"/>
</dbReference>
<keyword evidence="1" id="KW-0812">Transmembrane</keyword>
<reference evidence="3 4" key="1">
    <citation type="submission" date="2016-08" db="EMBL/GenBank/DDBJ databases">
        <authorList>
            <person name="Seilhamer J.J."/>
        </authorList>
    </citation>
    <scope>NUCLEOTIDE SEQUENCE [LARGE SCALE GENOMIC DNA]</scope>
    <source>
        <strain evidence="3 4">KT-27</strain>
    </source>
</reference>
<dbReference type="EMBL" id="MIND01000018">
    <property type="protein sequence ID" value="POF88335.1"/>
    <property type="molecule type" value="Genomic_DNA"/>
</dbReference>
<keyword evidence="1" id="KW-1133">Transmembrane helix</keyword>
<organism evidence="3 4">
    <name type="scientific">Pseudomonas putida</name>
    <name type="common">Arthrobacter siderocapsulatus</name>
    <dbReference type="NCBI Taxonomy" id="303"/>
    <lineage>
        <taxon>Bacteria</taxon>
        <taxon>Pseudomonadati</taxon>
        <taxon>Pseudomonadota</taxon>
        <taxon>Gammaproteobacteria</taxon>
        <taxon>Pseudomonadales</taxon>
        <taxon>Pseudomonadaceae</taxon>
        <taxon>Pseudomonas</taxon>
    </lineage>
</organism>
<dbReference type="InterPro" id="IPR007569">
    <property type="entry name" value="DUF559"/>
</dbReference>
<reference evidence="3 4" key="2">
    <citation type="submission" date="2018-03" db="EMBL/GenBank/DDBJ databases">
        <title>Draft genome of Pseudomonas putida strain KT-27.</title>
        <authorList>
            <person name="Yoshizawa S."/>
            <person name="Khan N.H."/>
            <person name="Nishimura M."/>
            <person name="Chiura H.X."/>
            <person name="Ogura Y."/>
            <person name="Hayashi T."/>
            <person name="Kogure K."/>
        </authorList>
    </citation>
    <scope>NUCLEOTIDE SEQUENCE [LARGE SCALE GENOMIC DNA]</scope>
    <source>
        <strain evidence="3 4">KT-27</strain>
    </source>
</reference>
<dbReference type="RefSeq" id="WP_103436527.1">
    <property type="nucleotide sequence ID" value="NZ_MIND01000018.1"/>
</dbReference>
<name>A0A2S3WBP3_PSEPU</name>
<sequence>MTDYQPIDIAPWLRKHASRLQSPFEQLFVRNVLAHVPGINLDSVDTQYCFTDTEGGTRYCDFVIQEGETLRIAIEIDGYDKTGRGAGMSHSEFVDWQRRHASLVAQGWDVIRFANYDVKHSAKRCIEHISLLLRNERSKNSHVESLIVREQALSAQLEQQTGAANVAQKELKKVQGLVAAATTSKGLSGSEHKRLYQLEQAQLEVANLKRETKLMRTAIWAFVVLIMAMMYFMFHRMNEPVGYSRPNDAPSASTKSLPVTLATISTPSDESLSGQSCKDPLNWSGAVHQEGQVKAFAGKVVEVVSRRNTTGEPTFINLGEAFPSRRRLTVIIWGEDAEIFRESLKNGLQGRTICVRGKVGRKDGVAQIILKDRSQLTYSVDKGNVENAGAYEDDGESDPDYDL</sequence>
<evidence type="ECO:0000259" key="2">
    <source>
        <dbReference type="Pfam" id="PF04480"/>
    </source>
</evidence>
<evidence type="ECO:0000313" key="3">
    <source>
        <dbReference type="EMBL" id="POF88335.1"/>
    </source>
</evidence>
<comment type="caution">
    <text evidence="3">The sequence shown here is derived from an EMBL/GenBank/DDBJ whole genome shotgun (WGS) entry which is preliminary data.</text>
</comment>
<proteinExistence type="predicted"/>
<dbReference type="Pfam" id="PF04480">
    <property type="entry name" value="DUF559"/>
    <property type="match status" value="1"/>
</dbReference>
<dbReference type="AlphaFoldDB" id="A0A2S3WBP3"/>
<protein>
    <recommendedName>
        <fullName evidence="2">DUF559 domain-containing protein</fullName>
    </recommendedName>
</protein>
<keyword evidence="1" id="KW-0472">Membrane</keyword>
<feature type="transmembrane region" description="Helical" evidence="1">
    <location>
        <begin position="217"/>
        <end position="234"/>
    </location>
</feature>